<dbReference type="InterPro" id="IPR051908">
    <property type="entry name" value="Ribosomal_N-acetyltransferase"/>
</dbReference>
<dbReference type="PANTHER" id="PTHR43441">
    <property type="entry name" value="RIBOSOMAL-PROTEIN-SERINE ACETYLTRANSFERASE"/>
    <property type="match status" value="1"/>
</dbReference>
<evidence type="ECO:0000313" key="3">
    <source>
        <dbReference type="Proteomes" id="UP000779070"/>
    </source>
</evidence>
<feature type="domain" description="N-acetyltransferase" evidence="1">
    <location>
        <begin position="25"/>
        <end position="179"/>
    </location>
</feature>
<evidence type="ECO:0000259" key="1">
    <source>
        <dbReference type="PROSITE" id="PS51186"/>
    </source>
</evidence>
<name>A0ABS2ZYD9_9VIBR</name>
<dbReference type="Gene3D" id="3.40.630.30">
    <property type="match status" value="1"/>
</dbReference>
<proteinExistence type="predicted"/>
<evidence type="ECO:0000313" key="2">
    <source>
        <dbReference type="EMBL" id="MBN3577286.1"/>
    </source>
</evidence>
<dbReference type="SUPFAM" id="SSF55729">
    <property type="entry name" value="Acyl-CoA N-acyltransferases (Nat)"/>
    <property type="match status" value="1"/>
</dbReference>
<dbReference type="Proteomes" id="UP000779070">
    <property type="component" value="Unassembled WGS sequence"/>
</dbReference>
<dbReference type="InterPro" id="IPR016181">
    <property type="entry name" value="Acyl_CoA_acyltransferase"/>
</dbReference>
<dbReference type="PROSITE" id="PS51186">
    <property type="entry name" value="GNAT"/>
    <property type="match status" value="1"/>
</dbReference>
<sequence length="184" mass="21129">MGPDYHIITPRLVLKLIPQEDAKTLAQCVLQSPSLHRWIDWCHDKFTIQEAERFILATRLNWVKSEAYGFGLYRRSDHALIGMVAINEFYHTFNMASLGYWLHDSYHKQGYAKEALDALIEFCFAQLKITRIEIVCDPDNIPSQQLAESCGAQFEVSAENRYLFNGQPKQGLVYSIIPTNNSSL</sequence>
<protein>
    <submittedName>
        <fullName evidence="2">GNAT family N-acetyltransferase</fullName>
    </submittedName>
</protein>
<dbReference type="RefSeq" id="WP_206369468.1">
    <property type="nucleotide sequence ID" value="NZ_CAWPTM010000123.1"/>
</dbReference>
<comment type="caution">
    <text evidence="2">The sequence shown here is derived from an EMBL/GenBank/DDBJ whole genome shotgun (WGS) entry which is preliminary data.</text>
</comment>
<dbReference type="PANTHER" id="PTHR43441:SF11">
    <property type="entry name" value="RIBOSOMAL-PROTEIN-SERINE ACETYLTRANSFERASE"/>
    <property type="match status" value="1"/>
</dbReference>
<reference evidence="2 3" key="1">
    <citation type="submission" date="2021-02" db="EMBL/GenBank/DDBJ databases">
        <title>Draft Genome Sequences of 5 Vibrio neptunius Strains Isolated From of Bivalve Hatcheries.</title>
        <authorList>
            <person name="Galvis F."/>
            <person name="Barja J.L."/>
            <person name="Lemos M.L."/>
            <person name="Balado M."/>
        </authorList>
    </citation>
    <scope>NUCLEOTIDE SEQUENCE [LARGE SCALE GENOMIC DNA]</scope>
    <source>
        <strain evidence="2 3">PP-145.98</strain>
    </source>
</reference>
<organism evidence="2 3">
    <name type="scientific">Vibrio neptunius</name>
    <dbReference type="NCBI Taxonomy" id="170651"/>
    <lineage>
        <taxon>Bacteria</taxon>
        <taxon>Pseudomonadati</taxon>
        <taxon>Pseudomonadota</taxon>
        <taxon>Gammaproteobacteria</taxon>
        <taxon>Vibrionales</taxon>
        <taxon>Vibrionaceae</taxon>
        <taxon>Vibrio</taxon>
    </lineage>
</organism>
<gene>
    <name evidence="2" type="ORF">JYA62_06330</name>
</gene>
<dbReference type="Pfam" id="PF13302">
    <property type="entry name" value="Acetyltransf_3"/>
    <property type="match status" value="1"/>
</dbReference>
<accession>A0ABS2ZYD9</accession>
<dbReference type="InterPro" id="IPR000182">
    <property type="entry name" value="GNAT_dom"/>
</dbReference>
<keyword evidence="3" id="KW-1185">Reference proteome</keyword>
<dbReference type="EMBL" id="JAFHLB010000006">
    <property type="protein sequence ID" value="MBN3577286.1"/>
    <property type="molecule type" value="Genomic_DNA"/>
</dbReference>